<feature type="transmembrane region" description="Helical" evidence="1">
    <location>
        <begin position="62"/>
        <end position="81"/>
    </location>
</feature>
<protein>
    <recommendedName>
        <fullName evidence="4">Integral membrane protein</fullName>
    </recommendedName>
</protein>
<keyword evidence="1" id="KW-0472">Membrane</keyword>
<evidence type="ECO:0000313" key="2">
    <source>
        <dbReference type="EMBL" id="MCS0639209.1"/>
    </source>
</evidence>
<sequence length="188" mass="20280">MGRWVARRPEGTGPAGTGPAGMVQGARRFGYARDQAAYLYGFAFVCLVETVGMAYLLASWPVAHGVMLVLDVYSVLFVLGWHAASVTRPHLLTGELLRVRQAAHLDVAIPLERIASVRHEPVYSHPRKDGVLAVTVASGTSVTVELREPVVVRPLLGRAYEVRVVRFHADDPRGMVGALRAGCGAAQN</sequence>
<evidence type="ECO:0008006" key="4">
    <source>
        <dbReference type="Google" id="ProtNLM"/>
    </source>
</evidence>
<keyword evidence="1" id="KW-0812">Transmembrane</keyword>
<evidence type="ECO:0000313" key="3">
    <source>
        <dbReference type="Proteomes" id="UP001431313"/>
    </source>
</evidence>
<comment type="caution">
    <text evidence="2">The sequence shown here is derived from an EMBL/GenBank/DDBJ whole genome shotgun (WGS) entry which is preliminary data.</text>
</comment>
<keyword evidence="3" id="KW-1185">Reference proteome</keyword>
<evidence type="ECO:0000256" key="1">
    <source>
        <dbReference type="SAM" id="Phobius"/>
    </source>
</evidence>
<dbReference type="Proteomes" id="UP001431313">
    <property type="component" value="Unassembled WGS sequence"/>
</dbReference>
<feature type="transmembrane region" description="Helical" evidence="1">
    <location>
        <begin position="37"/>
        <end position="56"/>
    </location>
</feature>
<dbReference type="EMBL" id="JANUGQ010000032">
    <property type="protein sequence ID" value="MCS0639209.1"/>
    <property type="molecule type" value="Genomic_DNA"/>
</dbReference>
<organism evidence="2 3">
    <name type="scientific">Streptomyces pyxinae</name>
    <dbReference type="NCBI Taxonomy" id="2970734"/>
    <lineage>
        <taxon>Bacteria</taxon>
        <taxon>Bacillati</taxon>
        <taxon>Actinomycetota</taxon>
        <taxon>Actinomycetes</taxon>
        <taxon>Kitasatosporales</taxon>
        <taxon>Streptomycetaceae</taxon>
        <taxon>Streptomyces</taxon>
    </lineage>
</organism>
<reference evidence="2" key="1">
    <citation type="submission" date="2022-08" db="EMBL/GenBank/DDBJ databases">
        <authorList>
            <person name="Somphong A."/>
            <person name="Phongsopitanun W."/>
        </authorList>
    </citation>
    <scope>NUCLEOTIDE SEQUENCE</scope>
    <source>
        <strain evidence="2">LP05-1</strain>
    </source>
</reference>
<keyword evidence="1" id="KW-1133">Transmembrane helix</keyword>
<proteinExistence type="predicted"/>
<name>A0ABT2CP55_9ACTN</name>
<gene>
    <name evidence="2" type="ORF">NX801_26920</name>
</gene>
<accession>A0ABT2CP55</accession>